<dbReference type="Proteomes" id="UP000093053">
    <property type="component" value="Chromosome"/>
</dbReference>
<dbReference type="AlphaFoldDB" id="A0A1B2HMN7"/>
<dbReference type="InterPro" id="IPR011989">
    <property type="entry name" value="ARM-like"/>
</dbReference>
<dbReference type="Gene3D" id="1.25.10.10">
    <property type="entry name" value="Leucine-rich Repeat Variant"/>
    <property type="match status" value="2"/>
</dbReference>
<reference evidence="1 2" key="1">
    <citation type="submission" date="2016-07" db="EMBL/GenBank/DDBJ databases">
        <title>Complete genome sequence of the Lentzea guizhouensis DHS C013.</title>
        <authorList>
            <person name="Cao C."/>
        </authorList>
    </citation>
    <scope>NUCLEOTIDE SEQUENCE [LARGE SCALE GENOMIC DNA]</scope>
    <source>
        <strain evidence="1 2">DHS C013</strain>
    </source>
</reference>
<accession>A0A1B2HMN7</accession>
<sequence length="562" mass="60708">MLDELETIPWERLEHNRGTAENVPELLRAARTSVEPWAELDDCLFHQGGWVCPAARAALPFTVELASSASVPGRVSSLRLIGHIAEVAGVAEAEFVDDGWPAEWARALPRLVDLAADPDPGVRSGALWALGCGGGPVAPGLVARWDVETDPAVRLDLVLTLGKLAPQWVRELRGDDPQVRLAAACASGSPAVEEFLPGLRADLSVWSGTVWVGGPARVLGLVREALEDRPAEHAAVLTGFEPADDELRRGQLTALGELLTRWRSPVATVLPLLGERLRDPSARVRWTALHLLGSVRAAGYADDVAALLEDETPVGRQRQFVGDAAAWALTRFGRPVPDLVARLDRFGDVEQFFSAAVYVPWLPAAHEVLQPLRDFGLVPAVLDRLAAASGFRRTNFIALLGSWGVPEAAPVLSELAAGEPVAAWAWWRCGGPAELIAAAKVTHQTVKWLGDIGSTAAAHVSLLPLDEPDDWMRVATRRARWRMTGEVGDLVPVCTEVLSGLDDGRFLPVMVPAAQALAEVGERPEVLVRALASDRRWASSGGWRAFDQDERLRAVLEDPIRD</sequence>
<dbReference type="InterPro" id="IPR016024">
    <property type="entry name" value="ARM-type_fold"/>
</dbReference>
<protein>
    <recommendedName>
        <fullName evidence="3">PBS lyase</fullName>
    </recommendedName>
</protein>
<dbReference type="EMBL" id="CP016793">
    <property type="protein sequence ID" value="ANZ38983.1"/>
    <property type="molecule type" value="Genomic_DNA"/>
</dbReference>
<organism evidence="1 2">
    <name type="scientific">Lentzea guizhouensis</name>
    <dbReference type="NCBI Taxonomy" id="1586287"/>
    <lineage>
        <taxon>Bacteria</taxon>
        <taxon>Bacillati</taxon>
        <taxon>Actinomycetota</taxon>
        <taxon>Actinomycetes</taxon>
        <taxon>Pseudonocardiales</taxon>
        <taxon>Pseudonocardiaceae</taxon>
        <taxon>Lentzea</taxon>
    </lineage>
</organism>
<evidence type="ECO:0008006" key="3">
    <source>
        <dbReference type="Google" id="ProtNLM"/>
    </source>
</evidence>
<evidence type="ECO:0000313" key="1">
    <source>
        <dbReference type="EMBL" id="ANZ38983.1"/>
    </source>
</evidence>
<name>A0A1B2HMN7_9PSEU</name>
<dbReference type="KEGG" id="led:BBK82_25845"/>
<evidence type="ECO:0000313" key="2">
    <source>
        <dbReference type="Proteomes" id="UP000093053"/>
    </source>
</evidence>
<dbReference type="OrthoDB" id="292843at2"/>
<keyword evidence="2" id="KW-1185">Reference proteome</keyword>
<dbReference type="RefSeq" id="WP_065917326.1">
    <property type="nucleotide sequence ID" value="NZ_CP016793.1"/>
</dbReference>
<proteinExistence type="predicted"/>
<dbReference type="STRING" id="1586287.BBK82_25845"/>
<dbReference type="SUPFAM" id="SSF48371">
    <property type="entry name" value="ARM repeat"/>
    <property type="match status" value="1"/>
</dbReference>
<gene>
    <name evidence="1" type="ORF">BBK82_25845</name>
</gene>